<evidence type="ECO:0000256" key="2">
    <source>
        <dbReference type="ARBA" id="ARBA00022448"/>
    </source>
</evidence>
<keyword evidence="15" id="KW-1185">Reference proteome</keyword>
<evidence type="ECO:0000256" key="9">
    <source>
        <dbReference type="ARBA" id="ARBA00023237"/>
    </source>
</evidence>
<evidence type="ECO:0000313" key="14">
    <source>
        <dbReference type="EMBL" id="SHE85577.1"/>
    </source>
</evidence>
<gene>
    <name evidence="14" type="ORF">SAMN05444405_103192</name>
</gene>
<evidence type="ECO:0000256" key="5">
    <source>
        <dbReference type="ARBA" id="ARBA00022729"/>
    </source>
</evidence>
<dbReference type="Proteomes" id="UP000184509">
    <property type="component" value="Unassembled WGS sequence"/>
</dbReference>
<feature type="domain" description="TonB-dependent receptor-like beta-barrel" evidence="12">
    <location>
        <begin position="213"/>
        <end position="654"/>
    </location>
</feature>
<dbReference type="InterPro" id="IPR012910">
    <property type="entry name" value="Plug_dom"/>
</dbReference>
<dbReference type="OrthoDB" id="9758472at2"/>
<dbReference type="SUPFAM" id="SSF56935">
    <property type="entry name" value="Porins"/>
    <property type="match status" value="1"/>
</dbReference>
<keyword evidence="6 11" id="KW-0798">TonB box</keyword>
<reference evidence="14 15" key="1">
    <citation type="submission" date="2016-11" db="EMBL/GenBank/DDBJ databases">
        <authorList>
            <person name="Jaros S."/>
            <person name="Januszkiewicz K."/>
            <person name="Wedrychowicz H."/>
        </authorList>
    </citation>
    <scope>NUCLEOTIDE SEQUENCE [LARGE SCALE GENOMIC DNA]</scope>
    <source>
        <strain evidence="14 15">DSM 26991</strain>
    </source>
</reference>
<sequence>MKENKLTTRHAARWKQFNHKSYAVFCSLKKEVNIGVLAVTTLAFANIDCVSAQSETSKQIKEYKLDEVEVTGSRVPLTLGEAARIVTVLSREDIQAAAVQSINDLLEYAAGVDVRQRGDLGIQSDISIRGGTFDQITILLNGANINSPQTGHNTADFPVDMNDIERIEILEGPAARVYGTSAFTGAINIVTRSDKQSHAAINLSTGQYGLFNGGVRGNYSKGKLSNQLSTGYSRSDGYIANSDFSASRAFYQGEYSGEEVNVRWQTGISDKRYGANTFYSAAYPNQYEHMRKYFVSVQAETKGKLHFTPIIYWNRGHDRFELFRDNPASWYTGHNYHQTDVYGTNLNAYFNSVIGKTAFGTEFRNEGVLSNVLGKLMDEPIKVPGEGNHYFTKKDNRTSISYYLEHDVLLPRFTLSIGLMATMNTGLDNKFRYYPGVDASYRLTDKVKFYTSWNMALRMPTFTDLYYESKTNQGNPNLKPEETQAFEVGSKYSSPVLQASVCGYYRKGKNMIDWVKYSAEDKWHTVNHTKLDNMGIEASANLNFYELFGNTSYLKKATISYSYINQTKEIGEVYKSNYALDYLKHKFVVRLDHRIWQKLDASWAFRWQSREGSYTKYVDLKPTAEIPYPSFCLLDLKLSWNAKNYSLFAEANNLLNREYYDLGNIPQPGFWGKVGVSYRINFR</sequence>
<proteinExistence type="inferred from homology"/>
<keyword evidence="9 10" id="KW-0998">Cell outer membrane</keyword>
<evidence type="ECO:0000259" key="13">
    <source>
        <dbReference type="Pfam" id="PF07715"/>
    </source>
</evidence>
<dbReference type="Pfam" id="PF07715">
    <property type="entry name" value="Plug"/>
    <property type="match status" value="1"/>
</dbReference>
<dbReference type="AlphaFoldDB" id="A0A1M4WWQ8"/>
<dbReference type="STRING" id="1297750.SAMN05444405_103192"/>
<dbReference type="Gene3D" id="2.40.170.20">
    <property type="entry name" value="TonB-dependent receptor, beta-barrel domain"/>
    <property type="match status" value="1"/>
</dbReference>
<accession>A0A1M4WWQ8</accession>
<keyword evidence="4 10" id="KW-0812">Transmembrane</keyword>
<keyword evidence="2 10" id="KW-0813">Transport</keyword>
<evidence type="ECO:0000256" key="6">
    <source>
        <dbReference type="ARBA" id="ARBA00023077"/>
    </source>
</evidence>
<evidence type="ECO:0000259" key="12">
    <source>
        <dbReference type="Pfam" id="PF00593"/>
    </source>
</evidence>
<dbReference type="InterPro" id="IPR037066">
    <property type="entry name" value="Plug_dom_sf"/>
</dbReference>
<dbReference type="EMBL" id="FQTV01000003">
    <property type="protein sequence ID" value="SHE85577.1"/>
    <property type="molecule type" value="Genomic_DNA"/>
</dbReference>
<evidence type="ECO:0000313" key="15">
    <source>
        <dbReference type="Proteomes" id="UP000184509"/>
    </source>
</evidence>
<name>A0A1M4WWQ8_9BACE</name>
<keyword evidence="5" id="KW-0732">Signal</keyword>
<dbReference type="GO" id="GO:0044718">
    <property type="term" value="P:siderophore transmembrane transport"/>
    <property type="evidence" value="ECO:0007669"/>
    <property type="project" value="TreeGrafter"/>
</dbReference>
<dbReference type="Gene3D" id="2.170.130.10">
    <property type="entry name" value="TonB-dependent receptor, plug domain"/>
    <property type="match status" value="1"/>
</dbReference>
<evidence type="ECO:0000256" key="7">
    <source>
        <dbReference type="ARBA" id="ARBA00023136"/>
    </source>
</evidence>
<dbReference type="InterPro" id="IPR000531">
    <property type="entry name" value="Beta-barrel_TonB"/>
</dbReference>
<dbReference type="PANTHER" id="PTHR30069">
    <property type="entry name" value="TONB-DEPENDENT OUTER MEMBRANE RECEPTOR"/>
    <property type="match status" value="1"/>
</dbReference>
<keyword evidence="8" id="KW-0675">Receptor</keyword>
<evidence type="ECO:0000256" key="1">
    <source>
        <dbReference type="ARBA" id="ARBA00004571"/>
    </source>
</evidence>
<evidence type="ECO:0000256" key="11">
    <source>
        <dbReference type="RuleBase" id="RU003357"/>
    </source>
</evidence>
<organism evidence="14 15">
    <name type="scientific">Bacteroides luti</name>
    <dbReference type="NCBI Taxonomy" id="1297750"/>
    <lineage>
        <taxon>Bacteria</taxon>
        <taxon>Pseudomonadati</taxon>
        <taxon>Bacteroidota</taxon>
        <taxon>Bacteroidia</taxon>
        <taxon>Bacteroidales</taxon>
        <taxon>Bacteroidaceae</taxon>
        <taxon>Bacteroides</taxon>
    </lineage>
</organism>
<keyword evidence="3 10" id="KW-1134">Transmembrane beta strand</keyword>
<comment type="subcellular location">
    <subcellularLocation>
        <location evidence="1 10">Cell outer membrane</location>
        <topology evidence="1 10">Multi-pass membrane protein</topology>
    </subcellularLocation>
</comment>
<evidence type="ECO:0000256" key="3">
    <source>
        <dbReference type="ARBA" id="ARBA00022452"/>
    </source>
</evidence>
<dbReference type="GO" id="GO:0009279">
    <property type="term" value="C:cell outer membrane"/>
    <property type="evidence" value="ECO:0007669"/>
    <property type="project" value="UniProtKB-SubCell"/>
</dbReference>
<evidence type="ECO:0000256" key="4">
    <source>
        <dbReference type="ARBA" id="ARBA00022692"/>
    </source>
</evidence>
<dbReference type="Pfam" id="PF00593">
    <property type="entry name" value="TonB_dep_Rec_b-barrel"/>
    <property type="match status" value="1"/>
</dbReference>
<dbReference type="GO" id="GO:0015344">
    <property type="term" value="F:siderophore uptake transmembrane transporter activity"/>
    <property type="evidence" value="ECO:0007669"/>
    <property type="project" value="TreeGrafter"/>
</dbReference>
<dbReference type="InterPro" id="IPR039426">
    <property type="entry name" value="TonB-dep_rcpt-like"/>
</dbReference>
<protein>
    <submittedName>
        <fullName evidence="14">Iron complex outermembrane recepter protein</fullName>
    </submittedName>
</protein>
<dbReference type="PANTHER" id="PTHR30069:SF29">
    <property type="entry name" value="HEMOGLOBIN AND HEMOGLOBIN-HAPTOGLOBIN-BINDING PROTEIN 1-RELATED"/>
    <property type="match status" value="1"/>
</dbReference>
<feature type="domain" description="TonB-dependent receptor plug" evidence="13">
    <location>
        <begin position="81"/>
        <end position="185"/>
    </location>
</feature>
<comment type="similarity">
    <text evidence="10 11">Belongs to the TonB-dependent receptor family.</text>
</comment>
<dbReference type="PROSITE" id="PS52016">
    <property type="entry name" value="TONB_DEPENDENT_REC_3"/>
    <property type="match status" value="1"/>
</dbReference>
<dbReference type="RefSeq" id="WP_073399556.1">
    <property type="nucleotide sequence ID" value="NZ_FQTV01000003.1"/>
</dbReference>
<keyword evidence="7 10" id="KW-0472">Membrane</keyword>
<evidence type="ECO:0000256" key="10">
    <source>
        <dbReference type="PROSITE-ProRule" id="PRU01360"/>
    </source>
</evidence>
<evidence type="ECO:0000256" key="8">
    <source>
        <dbReference type="ARBA" id="ARBA00023170"/>
    </source>
</evidence>
<dbReference type="InterPro" id="IPR036942">
    <property type="entry name" value="Beta-barrel_TonB_sf"/>
</dbReference>